<dbReference type="Proteomes" id="UP000031056">
    <property type="component" value="Unassembled WGS sequence"/>
</dbReference>
<dbReference type="GeneID" id="26261465"/>
<protein>
    <submittedName>
        <fullName evidence="2">Uncharacterized protein</fullName>
    </submittedName>
</protein>
<proteinExistence type="predicted"/>
<dbReference type="OrthoDB" id="2191481at2759"/>
<gene>
    <name evidence="2" type="ORF">M896_040260</name>
</gene>
<sequence length="102" mass="11866">MEEIKEKFKIQVEMLSDKDIKNVVKKLDKEELDMFIDTMEGRNAELREKLVSLKQEVVRRMDNHELLMEAVGEEIPRKAFLFLKECLAEVKGIAEEVVGGDK</sequence>
<organism evidence="2 3">
    <name type="scientific">Ordospora colligata OC4</name>
    <dbReference type="NCBI Taxonomy" id="1354746"/>
    <lineage>
        <taxon>Eukaryota</taxon>
        <taxon>Fungi</taxon>
        <taxon>Fungi incertae sedis</taxon>
        <taxon>Microsporidia</taxon>
        <taxon>Ordosporidae</taxon>
        <taxon>Ordospora</taxon>
    </lineage>
</organism>
<dbReference type="InParanoid" id="A0A0B2UKT2"/>
<accession>A0A0B2UKT2</accession>
<dbReference type="HOGENOM" id="CLU_2278289_0_0_1"/>
<feature type="coiled-coil region" evidence="1">
    <location>
        <begin position="36"/>
        <end position="63"/>
    </location>
</feature>
<evidence type="ECO:0000313" key="2">
    <source>
        <dbReference type="EMBL" id="KHN69834.1"/>
    </source>
</evidence>
<keyword evidence="1" id="KW-0175">Coiled coil</keyword>
<dbReference type="AlphaFoldDB" id="A0A0B2UKT2"/>
<keyword evidence="3" id="KW-1185">Reference proteome</keyword>
<comment type="caution">
    <text evidence="2">The sequence shown here is derived from an EMBL/GenBank/DDBJ whole genome shotgun (WGS) entry which is preliminary data.</text>
</comment>
<dbReference type="EMBL" id="JOKQ01000004">
    <property type="protein sequence ID" value="KHN69834.1"/>
    <property type="molecule type" value="Genomic_DNA"/>
</dbReference>
<evidence type="ECO:0000256" key="1">
    <source>
        <dbReference type="SAM" id="Coils"/>
    </source>
</evidence>
<name>A0A0B2UKT2_9MICR</name>
<dbReference type="RefSeq" id="XP_014563876.1">
    <property type="nucleotide sequence ID" value="XM_014708390.1"/>
</dbReference>
<dbReference type="VEuPathDB" id="MicrosporidiaDB:M896_040260"/>
<evidence type="ECO:0000313" key="3">
    <source>
        <dbReference type="Proteomes" id="UP000031056"/>
    </source>
</evidence>
<reference evidence="2 3" key="1">
    <citation type="journal article" date="2014" name="MBio">
        <title>The Ordospora colligata genome; evolution of extreme reduction in microsporidia and host-to-parasite horizontal gene transfer.</title>
        <authorList>
            <person name="Pombert J.-F."/>
            <person name="Haag K.L."/>
            <person name="Beidas S."/>
            <person name="Ebert D."/>
            <person name="Keeling P.J."/>
        </authorList>
    </citation>
    <scope>NUCLEOTIDE SEQUENCE [LARGE SCALE GENOMIC DNA]</scope>
    <source>
        <strain evidence="2 3">OC4</strain>
    </source>
</reference>